<evidence type="ECO:0000313" key="5">
    <source>
        <dbReference type="EMBL" id="KAH7267829.1"/>
    </source>
</evidence>
<evidence type="ECO:0000256" key="2">
    <source>
        <dbReference type="ARBA" id="ARBA00023004"/>
    </source>
</evidence>
<proteinExistence type="predicted"/>
<feature type="region of interest" description="Disordered" evidence="3">
    <location>
        <begin position="484"/>
        <end position="509"/>
    </location>
</feature>
<protein>
    <recommendedName>
        <fullName evidence="7">Kelch repeat-containing protein</fullName>
    </recommendedName>
</protein>
<evidence type="ECO:0000256" key="4">
    <source>
        <dbReference type="SAM" id="Phobius"/>
    </source>
</evidence>
<keyword evidence="4" id="KW-0812">Transmembrane</keyword>
<dbReference type="InterPro" id="IPR015915">
    <property type="entry name" value="Kelch-typ_b-propeller"/>
</dbReference>
<dbReference type="Proteomes" id="UP000720189">
    <property type="component" value="Unassembled WGS sequence"/>
</dbReference>
<feature type="transmembrane region" description="Helical" evidence="4">
    <location>
        <begin position="389"/>
        <end position="411"/>
    </location>
</feature>
<dbReference type="Pfam" id="PF24681">
    <property type="entry name" value="Kelch_KLHDC2_KLHL20_DRC7"/>
    <property type="match status" value="1"/>
</dbReference>
<evidence type="ECO:0000256" key="1">
    <source>
        <dbReference type="ARBA" id="ARBA00022737"/>
    </source>
</evidence>
<evidence type="ECO:0000313" key="6">
    <source>
        <dbReference type="Proteomes" id="UP000720189"/>
    </source>
</evidence>
<dbReference type="PANTHER" id="PTHR47435">
    <property type="entry name" value="KELCH REPEAT PROTEIN (AFU_ORTHOLOGUE AFUA_5G12780)"/>
    <property type="match status" value="1"/>
</dbReference>
<feature type="compositionally biased region" description="Basic and acidic residues" evidence="3">
    <location>
        <begin position="493"/>
        <end position="503"/>
    </location>
</feature>
<name>A0A9P9KSR0_FUSRE</name>
<dbReference type="SUPFAM" id="SSF50965">
    <property type="entry name" value="Galactose oxidase, central domain"/>
    <property type="match status" value="1"/>
</dbReference>
<reference evidence="5" key="1">
    <citation type="journal article" date="2021" name="Nat. Commun.">
        <title>Genetic determinants of endophytism in the Arabidopsis root mycobiome.</title>
        <authorList>
            <person name="Mesny F."/>
            <person name="Miyauchi S."/>
            <person name="Thiergart T."/>
            <person name="Pickel B."/>
            <person name="Atanasova L."/>
            <person name="Karlsson M."/>
            <person name="Huettel B."/>
            <person name="Barry K.W."/>
            <person name="Haridas S."/>
            <person name="Chen C."/>
            <person name="Bauer D."/>
            <person name="Andreopoulos W."/>
            <person name="Pangilinan J."/>
            <person name="LaButti K."/>
            <person name="Riley R."/>
            <person name="Lipzen A."/>
            <person name="Clum A."/>
            <person name="Drula E."/>
            <person name="Henrissat B."/>
            <person name="Kohler A."/>
            <person name="Grigoriev I.V."/>
            <person name="Martin F.M."/>
            <person name="Hacquard S."/>
        </authorList>
    </citation>
    <scope>NUCLEOTIDE SEQUENCE</scope>
    <source>
        <strain evidence="5">MPI-CAGE-AT-0023</strain>
    </source>
</reference>
<feature type="region of interest" description="Disordered" evidence="3">
    <location>
        <begin position="363"/>
        <end position="383"/>
    </location>
</feature>
<organism evidence="5 6">
    <name type="scientific">Fusarium redolens</name>
    <dbReference type="NCBI Taxonomy" id="48865"/>
    <lineage>
        <taxon>Eukaryota</taxon>
        <taxon>Fungi</taxon>
        <taxon>Dikarya</taxon>
        <taxon>Ascomycota</taxon>
        <taxon>Pezizomycotina</taxon>
        <taxon>Sordariomycetes</taxon>
        <taxon>Hypocreomycetidae</taxon>
        <taxon>Hypocreales</taxon>
        <taxon>Nectriaceae</taxon>
        <taxon>Fusarium</taxon>
        <taxon>Fusarium redolens species complex</taxon>
    </lineage>
</organism>
<dbReference type="PANTHER" id="PTHR47435:SF4">
    <property type="entry name" value="KELCH REPEAT PROTEIN (AFU_ORTHOLOGUE AFUA_5G12780)"/>
    <property type="match status" value="1"/>
</dbReference>
<dbReference type="AlphaFoldDB" id="A0A9P9KSR0"/>
<sequence length="509" mass="56346">MPQIHANLSKNVSIPSVHGGALWADDVNYRLFLFGGEFFSGSPTTRNFMSYDVWYDQWDDFGPPSEDIKRVSYGAATTVKERGEGYYYGGYLSRASVPDWSGERRATSDLIRYQMDSNTWAKLSGPDDINRAEGVMTFIPASDRGMLVYFGGFQDPGDNGTMVSQPLDEIFLYDMISNKWHVQKANGTIPESRGRFCAGAVWTEDRSSYNIYINGGHGLEGPGFDDVYILSLPSFTWIKSYPLDQNGTGYYPSHSLSCDVVNQGSQMLTIGGAFPQDESTCDVEEVWGVHNIDLGNQIKSNFKKVWAGYEPTLFGYKVPGFVTSVIGGTEDGGATKLKPDYGFVNHDLGALLSMKAVFSNRTRLDDGRTDPAATSEEGSSPKSGLSTGAIVGIAVGAGLVVLAVLVGLWLMRRRRKAQVNIQSGPTTESFYSTPYMPQTASPVNYHQSPNRWQRGSPGVQEYEGEDQSQVHYWRPFQVNVEPCEMDGQGTRSPESHAETEYYRGRRISH</sequence>
<evidence type="ECO:0000256" key="3">
    <source>
        <dbReference type="SAM" id="MobiDB-lite"/>
    </source>
</evidence>
<dbReference type="OrthoDB" id="540004at2759"/>
<dbReference type="InterPro" id="IPR011043">
    <property type="entry name" value="Gal_Oxase/kelch_b-propeller"/>
</dbReference>
<keyword evidence="4" id="KW-1133">Transmembrane helix</keyword>
<evidence type="ECO:0008006" key="7">
    <source>
        <dbReference type="Google" id="ProtNLM"/>
    </source>
</evidence>
<dbReference type="RefSeq" id="XP_046055648.1">
    <property type="nucleotide sequence ID" value="XM_046198747.1"/>
</dbReference>
<keyword evidence="2" id="KW-0408">Iron</keyword>
<comment type="caution">
    <text evidence="5">The sequence shown here is derived from an EMBL/GenBank/DDBJ whole genome shotgun (WGS) entry which is preliminary data.</text>
</comment>
<keyword evidence="6" id="KW-1185">Reference proteome</keyword>
<keyword evidence="1" id="KW-0677">Repeat</keyword>
<dbReference type="GeneID" id="70228701"/>
<dbReference type="GO" id="GO:0019760">
    <property type="term" value="P:glucosinolate metabolic process"/>
    <property type="evidence" value="ECO:0007669"/>
    <property type="project" value="UniProtKB-ARBA"/>
</dbReference>
<accession>A0A9P9KSR0</accession>
<keyword evidence="4" id="KW-0472">Membrane</keyword>
<dbReference type="EMBL" id="JAGMUX010000002">
    <property type="protein sequence ID" value="KAH7267829.1"/>
    <property type="molecule type" value="Genomic_DNA"/>
</dbReference>
<gene>
    <name evidence="5" type="ORF">BKA55DRAFT_685111</name>
</gene>
<dbReference type="Gene3D" id="2.120.10.80">
    <property type="entry name" value="Kelch-type beta propeller"/>
    <property type="match status" value="1"/>
</dbReference>